<organism evidence="1 2">
    <name type="scientific">Olea europaea subsp. europaea</name>
    <dbReference type="NCBI Taxonomy" id="158383"/>
    <lineage>
        <taxon>Eukaryota</taxon>
        <taxon>Viridiplantae</taxon>
        <taxon>Streptophyta</taxon>
        <taxon>Embryophyta</taxon>
        <taxon>Tracheophyta</taxon>
        <taxon>Spermatophyta</taxon>
        <taxon>Magnoliopsida</taxon>
        <taxon>eudicotyledons</taxon>
        <taxon>Gunneridae</taxon>
        <taxon>Pentapetalae</taxon>
        <taxon>asterids</taxon>
        <taxon>lamiids</taxon>
        <taxon>Lamiales</taxon>
        <taxon>Oleaceae</taxon>
        <taxon>Oleeae</taxon>
        <taxon>Olea</taxon>
    </lineage>
</organism>
<dbReference type="Gramene" id="OE9A009857T1">
    <property type="protein sequence ID" value="OE9A009857C1"/>
    <property type="gene ID" value="OE9A009857"/>
</dbReference>
<sequence>APCSKSSNGSGGLGSSSYGLKCHFVHHQVKAEAKALSPLLPLRMALPTLPTKVEQTSGDVGRIRNPITAFTNSNWTPLDGIAVSLSSGSFEEKNPPKEDVDAYVQRGLYVIHSRKRLQ</sequence>
<evidence type="ECO:0000313" key="2">
    <source>
        <dbReference type="Proteomes" id="UP000594638"/>
    </source>
</evidence>
<keyword evidence="2" id="KW-1185">Reference proteome</keyword>
<dbReference type="OrthoDB" id="446617at2759"/>
<dbReference type="EMBL" id="CACTIH010001573">
    <property type="protein sequence ID" value="CAA2962769.1"/>
    <property type="molecule type" value="Genomic_DNA"/>
</dbReference>
<feature type="non-terminal residue" evidence="1">
    <location>
        <position position="1"/>
    </location>
</feature>
<proteinExistence type="predicted"/>
<comment type="caution">
    <text evidence="1">The sequence shown here is derived from an EMBL/GenBank/DDBJ whole genome shotgun (WGS) entry which is preliminary data.</text>
</comment>
<dbReference type="Proteomes" id="UP000594638">
    <property type="component" value="Unassembled WGS sequence"/>
</dbReference>
<dbReference type="AlphaFoldDB" id="A0A8S0Q689"/>
<protein>
    <submittedName>
        <fullName evidence="1">Uncharacterized protein</fullName>
    </submittedName>
</protein>
<feature type="non-terminal residue" evidence="1">
    <location>
        <position position="118"/>
    </location>
</feature>
<gene>
    <name evidence="1" type="ORF">OLEA9_A009857</name>
</gene>
<name>A0A8S0Q689_OLEEU</name>
<evidence type="ECO:0000313" key="1">
    <source>
        <dbReference type="EMBL" id="CAA2962769.1"/>
    </source>
</evidence>
<reference evidence="1 2" key="1">
    <citation type="submission" date="2019-12" db="EMBL/GenBank/DDBJ databases">
        <authorList>
            <person name="Alioto T."/>
            <person name="Alioto T."/>
            <person name="Gomez Garrido J."/>
        </authorList>
    </citation>
    <scope>NUCLEOTIDE SEQUENCE [LARGE SCALE GENOMIC DNA]</scope>
</reference>
<accession>A0A8S0Q689</accession>